<protein>
    <recommendedName>
        <fullName evidence="1">DUF6894 domain-containing protein</fullName>
    </recommendedName>
</protein>
<accession>A0A4S1X8W9</accession>
<gene>
    <name evidence="2" type="ORF">E5A73_13500</name>
</gene>
<proteinExistence type="predicted"/>
<comment type="caution">
    <text evidence="2">The sequence shown here is derived from an EMBL/GenBank/DDBJ whole genome shotgun (WGS) entry which is preliminary data.</text>
</comment>
<dbReference type="EMBL" id="SRXT01000005">
    <property type="protein sequence ID" value="TGX52659.1"/>
    <property type="molecule type" value="Genomic_DNA"/>
</dbReference>
<dbReference type="Proteomes" id="UP000306147">
    <property type="component" value="Unassembled WGS sequence"/>
</dbReference>
<dbReference type="AlphaFoldDB" id="A0A4S1X8W9"/>
<sequence length="82" mass="9719">MPHYNIELRTQNRVWETLQVERDDQKALRIEVARFVGELLRDHADKIWEDKDWRVDVTDESGLILFIMNLMVTDSPAAVPLR</sequence>
<reference evidence="2 3" key="1">
    <citation type="submission" date="2019-04" db="EMBL/GenBank/DDBJ databases">
        <title>Sphingomonas psychrotolerans sp. nov., isolated from soil in the Tianshan Mountains, Xinjiang, China.</title>
        <authorList>
            <person name="Luo Y."/>
            <person name="Sheng H."/>
        </authorList>
    </citation>
    <scope>NUCLEOTIDE SEQUENCE [LARGE SCALE GENOMIC DNA]</scope>
    <source>
        <strain evidence="2 3">ZFGT-11</strain>
    </source>
</reference>
<dbReference type="RefSeq" id="WP_135964369.1">
    <property type="nucleotide sequence ID" value="NZ_SRXT01000005.1"/>
</dbReference>
<organism evidence="2 3">
    <name type="scientific">Sphingomonas gei</name>
    <dbReference type="NCBI Taxonomy" id="1395960"/>
    <lineage>
        <taxon>Bacteria</taxon>
        <taxon>Pseudomonadati</taxon>
        <taxon>Pseudomonadota</taxon>
        <taxon>Alphaproteobacteria</taxon>
        <taxon>Sphingomonadales</taxon>
        <taxon>Sphingomonadaceae</taxon>
        <taxon>Sphingomonas</taxon>
    </lineage>
</organism>
<dbReference type="InterPro" id="IPR054189">
    <property type="entry name" value="DUF6894"/>
</dbReference>
<keyword evidence="3" id="KW-1185">Reference proteome</keyword>
<evidence type="ECO:0000313" key="3">
    <source>
        <dbReference type="Proteomes" id="UP000306147"/>
    </source>
</evidence>
<dbReference type="Pfam" id="PF21834">
    <property type="entry name" value="DUF6894"/>
    <property type="match status" value="1"/>
</dbReference>
<name>A0A4S1X8W9_9SPHN</name>
<evidence type="ECO:0000259" key="1">
    <source>
        <dbReference type="Pfam" id="PF21834"/>
    </source>
</evidence>
<dbReference type="OrthoDB" id="7575967at2"/>
<evidence type="ECO:0000313" key="2">
    <source>
        <dbReference type="EMBL" id="TGX52659.1"/>
    </source>
</evidence>
<feature type="domain" description="DUF6894" evidence="1">
    <location>
        <begin position="3"/>
        <end position="69"/>
    </location>
</feature>